<dbReference type="InterPro" id="IPR051448">
    <property type="entry name" value="CdaR-like_regulators"/>
</dbReference>
<dbReference type="AlphaFoldDB" id="A0A0D1KSU8"/>
<dbReference type="PATRIC" id="fig|1423.173.peg.4788"/>
<dbReference type="Pfam" id="PF13556">
    <property type="entry name" value="HTH_30"/>
    <property type="match status" value="1"/>
</dbReference>
<accession>A0A0D1KSU8</accession>
<proteinExistence type="predicted"/>
<dbReference type="Gene3D" id="1.10.10.2840">
    <property type="entry name" value="PucR C-terminal helix-turn-helix domain"/>
    <property type="match status" value="1"/>
</dbReference>
<feature type="domain" description="PucR C-terminal helix-turn-helix" evidence="1">
    <location>
        <begin position="234"/>
        <end position="288"/>
    </location>
</feature>
<dbReference type="InterPro" id="IPR025736">
    <property type="entry name" value="PucR_C-HTH_dom"/>
</dbReference>
<protein>
    <submittedName>
        <fullName evidence="2">Transcriptional regulator</fullName>
    </submittedName>
</protein>
<sequence>MKSLLAIYPGSIVSEELCIREGCLCFFDESSQRYISIPKTEISEKEVLVLQSFLTTADEGNQLSMKSPEENKWFSFLFSRGELPANIKKRTRFVHFHLFGKIERTSFTEAVRHFWPVSFVIVWIHEDRGVIVEQESEATAEKDELESLAKVLESDFYFSVRFYAGRFYEPDECLRKHFAREQSYFLFAEKRLPQVQSVTFEMIFPFLLLETEKEKLETLLSEEAELLFGSEAELRKTIKLFIENNSNVTLTAKKLHLHRNSLQYRIDKFIERSGIDIKSYKGALLAYFICLQNESSE</sequence>
<evidence type="ECO:0000313" key="2">
    <source>
        <dbReference type="EMBL" id="KIU06246.1"/>
    </source>
</evidence>
<evidence type="ECO:0000313" key="3">
    <source>
        <dbReference type="Proteomes" id="UP000032247"/>
    </source>
</evidence>
<name>A0A0D1KSU8_BACIU</name>
<comment type="caution">
    <text evidence="2">The sequence shown here is derived from an EMBL/GenBank/DDBJ whole genome shotgun (WGS) entry which is preliminary data.</text>
</comment>
<dbReference type="PANTHER" id="PTHR33744:SF15">
    <property type="entry name" value="CARBOHYDRATE DIACID REGULATOR"/>
    <property type="match status" value="1"/>
</dbReference>
<dbReference type="Proteomes" id="UP000032247">
    <property type="component" value="Unassembled WGS sequence"/>
</dbReference>
<dbReference type="PANTHER" id="PTHR33744">
    <property type="entry name" value="CARBOHYDRATE DIACID REGULATOR"/>
    <property type="match status" value="1"/>
</dbReference>
<gene>
    <name evidence="2" type="ORF">SC09_contig4orf01335</name>
</gene>
<evidence type="ECO:0000259" key="1">
    <source>
        <dbReference type="Pfam" id="PF13556"/>
    </source>
</evidence>
<dbReference type="STRING" id="483913.AN935_19660"/>
<dbReference type="EMBL" id="JXBC01000013">
    <property type="protein sequence ID" value="KIU06246.1"/>
    <property type="molecule type" value="Genomic_DNA"/>
</dbReference>
<dbReference type="InterPro" id="IPR042070">
    <property type="entry name" value="PucR_C-HTH_sf"/>
</dbReference>
<reference evidence="2 3" key="1">
    <citation type="submission" date="2014-12" db="EMBL/GenBank/DDBJ databases">
        <title>Comparative genome analysis of Bacillus coagulans HM-08, Clostridium butyricum HM-68, Bacillus subtilis HM-66 and Bacillus licheniformis BL-09.</title>
        <authorList>
            <person name="Zhang H."/>
        </authorList>
    </citation>
    <scope>NUCLEOTIDE SEQUENCE [LARGE SCALE GENOMIC DNA]</scope>
    <source>
        <strain evidence="2 3">HM-66</strain>
    </source>
</reference>
<organism evidence="2 3">
    <name type="scientific">Bacillus subtilis</name>
    <dbReference type="NCBI Taxonomy" id="1423"/>
    <lineage>
        <taxon>Bacteria</taxon>
        <taxon>Bacillati</taxon>
        <taxon>Bacillota</taxon>
        <taxon>Bacilli</taxon>
        <taxon>Bacillales</taxon>
        <taxon>Bacillaceae</taxon>
        <taxon>Bacillus</taxon>
    </lineage>
</organism>